<evidence type="ECO:0000256" key="4">
    <source>
        <dbReference type="SAM" id="Phobius"/>
    </source>
</evidence>
<evidence type="ECO:0000259" key="5">
    <source>
        <dbReference type="Pfam" id="PF13354"/>
    </source>
</evidence>
<dbReference type="PANTHER" id="PTHR35333">
    <property type="entry name" value="BETA-LACTAMASE"/>
    <property type="match status" value="1"/>
</dbReference>
<proteinExistence type="inferred from homology"/>
<dbReference type="GO" id="GO:0008800">
    <property type="term" value="F:beta-lactamase activity"/>
    <property type="evidence" value="ECO:0007669"/>
    <property type="project" value="UniProtKB-EC"/>
</dbReference>
<reference evidence="6" key="1">
    <citation type="journal article" date="2014" name="Int. J. Syst. Evol. Microbiol.">
        <title>Complete genome sequence of Corynebacterium casei LMG S-19264T (=DSM 44701T), isolated from a smear-ripened cheese.</title>
        <authorList>
            <consortium name="US DOE Joint Genome Institute (JGI-PGF)"/>
            <person name="Walter F."/>
            <person name="Albersmeier A."/>
            <person name="Kalinowski J."/>
            <person name="Ruckert C."/>
        </authorList>
    </citation>
    <scope>NUCLEOTIDE SEQUENCE</scope>
    <source>
        <strain evidence="6">KCTC 32422</strain>
    </source>
</reference>
<comment type="catalytic activity">
    <reaction evidence="1">
        <text>a beta-lactam + H2O = a substituted beta-amino acid</text>
        <dbReference type="Rhea" id="RHEA:20401"/>
        <dbReference type="ChEBI" id="CHEBI:15377"/>
        <dbReference type="ChEBI" id="CHEBI:35627"/>
        <dbReference type="ChEBI" id="CHEBI:140347"/>
        <dbReference type="EC" id="3.5.2.6"/>
    </reaction>
</comment>
<keyword evidence="7" id="KW-1185">Reference proteome</keyword>
<evidence type="ECO:0000256" key="1">
    <source>
        <dbReference type="ARBA" id="ARBA00001526"/>
    </source>
</evidence>
<sequence>MTVRLHRDRPVPLSATLGHQPRRGLRRLGVLAALGLGALGMGSLFSQSDSKLGQTLAASAVLPARAAVPEFQADCRAAPAPLQRRIEEIARSFDGKVGIAVVKAGCKWEVGARAHELFPQQSVSKLWVSLAVLDAVERGKLDLQRDVLIQPADLTLFNQPLRGEVLEKGRAVRSVHSLMSAALSQSDNTANDRLLWTVGGPNVVRKVLRDKGISEIRFGPGERLLQSQVAGLTWSQDMALGRNFEQARARLPKDVRQAALDRYVADPLDGASPAAIARAMARLASGQLLAPETTTVMVDILSRTRSGPMRLKAGVPAGWKVYHKTGTGQELGKVTTGYNDVGILQSPDGAFYGVAVMIARTTQDYKPRMEMMQSVSRAVAEFHDQSAK</sequence>
<evidence type="ECO:0000313" key="7">
    <source>
        <dbReference type="Proteomes" id="UP000634139"/>
    </source>
</evidence>
<keyword evidence="4" id="KW-0812">Transmembrane</keyword>
<dbReference type="Proteomes" id="UP000634139">
    <property type="component" value="Unassembled WGS sequence"/>
</dbReference>
<name>A0A918RQD8_9SPHN</name>
<dbReference type="SUPFAM" id="SSF56601">
    <property type="entry name" value="beta-lactamase/transpeptidase-like"/>
    <property type="match status" value="1"/>
</dbReference>
<gene>
    <name evidence="6" type="ORF">GCM10011617_28500</name>
</gene>
<accession>A0A918RQD8</accession>
<dbReference type="AlphaFoldDB" id="A0A918RQD8"/>
<comment type="similarity">
    <text evidence="2">Belongs to the class-A beta-lactamase family.</text>
</comment>
<feature type="transmembrane region" description="Helical" evidence="4">
    <location>
        <begin position="28"/>
        <end position="46"/>
    </location>
</feature>
<dbReference type="Gene3D" id="3.40.710.10">
    <property type="entry name" value="DD-peptidase/beta-lactamase superfamily"/>
    <property type="match status" value="1"/>
</dbReference>
<organism evidence="6 7">
    <name type="scientific">Novosphingobium arvoryzae</name>
    <dbReference type="NCBI Taxonomy" id="1256514"/>
    <lineage>
        <taxon>Bacteria</taxon>
        <taxon>Pseudomonadati</taxon>
        <taxon>Pseudomonadota</taxon>
        <taxon>Alphaproteobacteria</taxon>
        <taxon>Sphingomonadales</taxon>
        <taxon>Sphingomonadaceae</taxon>
        <taxon>Novosphingobium</taxon>
    </lineage>
</organism>
<keyword evidence="4" id="KW-0472">Membrane</keyword>
<comment type="caution">
    <text evidence="6">The sequence shown here is derived from an EMBL/GenBank/DDBJ whole genome shotgun (WGS) entry which is preliminary data.</text>
</comment>
<dbReference type="EC" id="3.5.2.6" evidence="3"/>
<protein>
    <recommendedName>
        <fullName evidence="3">beta-lactamase</fullName>
        <ecNumber evidence="3">3.5.2.6</ecNumber>
    </recommendedName>
</protein>
<dbReference type="EMBL" id="BMZD01000009">
    <property type="protein sequence ID" value="GHA05833.1"/>
    <property type="molecule type" value="Genomic_DNA"/>
</dbReference>
<dbReference type="Pfam" id="PF13354">
    <property type="entry name" value="Beta-lactamase2"/>
    <property type="match status" value="1"/>
</dbReference>
<dbReference type="InterPro" id="IPR012338">
    <property type="entry name" value="Beta-lactam/transpept-like"/>
</dbReference>
<reference evidence="6" key="2">
    <citation type="submission" date="2020-09" db="EMBL/GenBank/DDBJ databases">
        <authorList>
            <person name="Sun Q."/>
            <person name="Kim S."/>
        </authorList>
    </citation>
    <scope>NUCLEOTIDE SEQUENCE</scope>
    <source>
        <strain evidence="6">KCTC 32422</strain>
    </source>
</reference>
<dbReference type="GO" id="GO:0030655">
    <property type="term" value="P:beta-lactam antibiotic catabolic process"/>
    <property type="evidence" value="ECO:0007669"/>
    <property type="project" value="InterPro"/>
</dbReference>
<feature type="domain" description="Beta-lactamase class A catalytic" evidence="5">
    <location>
        <begin position="101"/>
        <end position="357"/>
    </location>
</feature>
<dbReference type="InterPro" id="IPR045155">
    <property type="entry name" value="Beta-lactam_cat"/>
</dbReference>
<keyword evidence="4" id="KW-1133">Transmembrane helix</keyword>
<evidence type="ECO:0000313" key="6">
    <source>
        <dbReference type="EMBL" id="GHA05833.1"/>
    </source>
</evidence>
<dbReference type="PANTHER" id="PTHR35333:SF3">
    <property type="entry name" value="BETA-LACTAMASE-TYPE TRANSPEPTIDASE FOLD CONTAINING PROTEIN"/>
    <property type="match status" value="1"/>
</dbReference>
<evidence type="ECO:0000256" key="2">
    <source>
        <dbReference type="ARBA" id="ARBA00009009"/>
    </source>
</evidence>
<evidence type="ECO:0000256" key="3">
    <source>
        <dbReference type="ARBA" id="ARBA00012865"/>
    </source>
</evidence>
<dbReference type="InterPro" id="IPR000871">
    <property type="entry name" value="Beta-lactam_class-A"/>
</dbReference>
<dbReference type="GO" id="GO:0046677">
    <property type="term" value="P:response to antibiotic"/>
    <property type="evidence" value="ECO:0007669"/>
    <property type="project" value="InterPro"/>
</dbReference>
<dbReference type="PRINTS" id="PR00118">
    <property type="entry name" value="BLACTAMASEA"/>
</dbReference>